<dbReference type="Proteomes" id="UP000223078">
    <property type="component" value="Segment"/>
</dbReference>
<organism evidence="1 2">
    <name type="scientific">Salmonella phage STP07</name>
    <dbReference type="NCBI Taxonomy" id="1908549"/>
    <lineage>
        <taxon>Viruses</taxon>
        <taxon>Duplodnaviria</taxon>
        <taxon>Heunggongvirae</taxon>
        <taxon>Uroviricota</taxon>
        <taxon>Caudoviricetes</taxon>
        <taxon>Pantevenvirales</taxon>
        <taxon>Ackermannviridae</taxon>
        <taxon>Cvivirinae</taxon>
        <taxon>Kuttervirus</taxon>
        <taxon>Kuttervirus GG32</taxon>
    </lineage>
</organism>
<proteinExistence type="predicted"/>
<name>A0A1W5PUF3_9CAUD</name>
<gene>
    <name evidence="1" type="ORF">STP07_007</name>
</gene>
<protein>
    <submittedName>
        <fullName evidence="1">Asparagine synthase</fullName>
    </submittedName>
</protein>
<evidence type="ECO:0000313" key="2">
    <source>
        <dbReference type="Proteomes" id="UP000223078"/>
    </source>
</evidence>
<sequence>MILAVAIIDLLYKPDLFIIDKKKPDLPDRAMVKPSWGWKDYSQQFLVLGVWESASGIEPEIVRTLKAICISLAYPATFLTSLTPDCYEVGMHTFFIFRKSHSLF</sequence>
<evidence type="ECO:0000313" key="1">
    <source>
        <dbReference type="EMBL" id="APD18274.1"/>
    </source>
</evidence>
<reference evidence="1 2" key="1">
    <citation type="submission" date="2016-10" db="EMBL/GenBank/DDBJ databases">
        <title>Complete genome sequence of Salmonella phage STP07.</title>
        <authorList>
            <person name="Lee J.-H."/>
            <person name="Kim Y.-T."/>
            <person name="Kim J.-H."/>
            <person name="Ryu S.-R."/>
        </authorList>
    </citation>
    <scope>NUCLEOTIDE SEQUENCE [LARGE SCALE GENOMIC DNA]</scope>
</reference>
<accession>A0A1W5PUF3</accession>
<dbReference type="EMBL" id="KY000003">
    <property type="protein sequence ID" value="APD18274.1"/>
    <property type="molecule type" value="Genomic_DNA"/>
</dbReference>